<accession>A0A6S7IIM2</accession>
<comment type="caution">
    <text evidence="1">The sequence shown here is derived from an EMBL/GenBank/DDBJ whole genome shotgun (WGS) entry which is preliminary data.</text>
</comment>
<reference evidence="1" key="1">
    <citation type="submission" date="2020-04" db="EMBL/GenBank/DDBJ databases">
        <authorList>
            <person name="Alioto T."/>
            <person name="Alioto T."/>
            <person name="Gomez Garrido J."/>
        </authorList>
    </citation>
    <scope>NUCLEOTIDE SEQUENCE</scope>
    <source>
        <strain evidence="1">A484AB</strain>
    </source>
</reference>
<dbReference type="Proteomes" id="UP001152795">
    <property type="component" value="Unassembled WGS sequence"/>
</dbReference>
<name>A0A6S7IIM2_PARCT</name>
<evidence type="ECO:0000313" key="1">
    <source>
        <dbReference type="EMBL" id="CAB4016320.1"/>
    </source>
</evidence>
<dbReference type="EMBL" id="CACRXK020009070">
    <property type="protein sequence ID" value="CAB4016320.1"/>
    <property type="molecule type" value="Genomic_DNA"/>
</dbReference>
<organism evidence="1 2">
    <name type="scientific">Paramuricea clavata</name>
    <name type="common">Red gorgonian</name>
    <name type="synonym">Violescent sea-whip</name>
    <dbReference type="NCBI Taxonomy" id="317549"/>
    <lineage>
        <taxon>Eukaryota</taxon>
        <taxon>Metazoa</taxon>
        <taxon>Cnidaria</taxon>
        <taxon>Anthozoa</taxon>
        <taxon>Octocorallia</taxon>
        <taxon>Malacalcyonacea</taxon>
        <taxon>Plexauridae</taxon>
        <taxon>Paramuricea</taxon>
    </lineage>
</organism>
<evidence type="ECO:0000313" key="2">
    <source>
        <dbReference type="Proteomes" id="UP001152795"/>
    </source>
</evidence>
<keyword evidence="2" id="KW-1185">Reference proteome</keyword>
<gene>
    <name evidence="1" type="ORF">PACLA_8A006448</name>
</gene>
<proteinExistence type="predicted"/>
<dbReference type="AlphaFoldDB" id="A0A6S7IIM2"/>
<sequence length="131" mass="14078">MAKDTLTNGDATASSSSAAKCEKKLKGGDTIEKDCVENGHIENGVTNGTEHCHNNGFHTNGVENGLSEVDGQIKCEGVSITDSSDLTEAFNDHFVTVGPKLADEISTSVNNRSLLYYLSSHIHDHEPFQLE</sequence>
<protein>
    <submittedName>
        <fullName evidence="1">Uncharacterized protein</fullName>
    </submittedName>
</protein>